<dbReference type="EMBL" id="JACHJE010000017">
    <property type="protein sequence ID" value="MBB5129257.1"/>
    <property type="molecule type" value="Genomic_DNA"/>
</dbReference>
<comment type="caution">
    <text evidence="2">The sequence shown here is derived from an EMBL/GenBank/DDBJ whole genome shotgun (WGS) entry which is preliminary data.</text>
</comment>
<dbReference type="AlphaFoldDB" id="A0A7W8FBG2"/>
<evidence type="ECO:0000313" key="2">
    <source>
        <dbReference type="EMBL" id="MBB5129257.1"/>
    </source>
</evidence>
<organism evidence="2 3">
    <name type="scientific">Streptomyces griseoloalbus</name>
    <dbReference type="NCBI Taxonomy" id="67303"/>
    <lineage>
        <taxon>Bacteria</taxon>
        <taxon>Bacillati</taxon>
        <taxon>Actinomycetota</taxon>
        <taxon>Actinomycetes</taxon>
        <taxon>Kitasatosporales</taxon>
        <taxon>Streptomycetaceae</taxon>
        <taxon>Streptomyces</taxon>
    </lineage>
</organism>
<proteinExistence type="predicted"/>
<evidence type="ECO:0000256" key="1">
    <source>
        <dbReference type="SAM" id="MobiDB-lite"/>
    </source>
</evidence>
<feature type="region of interest" description="Disordered" evidence="1">
    <location>
        <begin position="72"/>
        <end position="102"/>
    </location>
</feature>
<feature type="region of interest" description="Disordered" evidence="1">
    <location>
        <begin position="28"/>
        <end position="47"/>
    </location>
</feature>
<protein>
    <submittedName>
        <fullName evidence="2">Uncharacterized protein</fullName>
    </submittedName>
</protein>
<gene>
    <name evidence="2" type="ORF">FHS32_006042</name>
</gene>
<keyword evidence="3" id="KW-1185">Reference proteome</keyword>
<sequence length="233" mass="25292">MPQHNPYPVPEEPGVFIPVEVKGWQDGYDAGISSPPNTPPTPSVRNPDYMDAWEEGAASGHADGRTEGWRWAYFGGGSRPDPRGAGGPYEPQNSGEGGQEHSEVFTQSWPCVGERPLLVVLARFAPGQRGGDGLTGRLLARACTDKGVTRLYLPVSLHPSEAPQDRTGDPLTDAGYWHGTVQESLDEAAPEAIEHVTVRVVRFAALLRYEPTAEHDFFDLLPVNGQLPSNRLS</sequence>
<reference evidence="2 3" key="1">
    <citation type="submission" date="2020-08" db="EMBL/GenBank/DDBJ databases">
        <title>Genomic Encyclopedia of Type Strains, Phase III (KMG-III): the genomes of soil and plant-associated and newly described type strains.</title>
        <authorList>
            <person name="Whitman W."/>
        </authorList>
    </citation>
    <scope>NUCLEOTIDE SEQUENCE [LARGE SCALE GENOMIC DNA]</scope>
    <source>
        <strain evidence="2 3">CECT 3226</strain>
    </source>
</reference>
<name>A0A7W8FBG2_9ACTN</name>
<evidence type="ECO:0000313" key="3">
    <source>
        <dbReference type="Proteomes" id="UP000568022"/>
    </source>
</evidence>
<dbReference type="Proteomes" id="UP000568022">
    <property type="component" value="Unassembled WGS sequence"/>
</dbReference>
<accession>A0A7W8FBG2</accession>